<reference evidence="3" key="1">
    <citation type="submission" date="2018-05" db="EMBL/GenBank/DDBJ databases">
        <title>Pedobacter paludis sp. nov., isolated from wetland soil.</title>
        <authorList>
            <person name="Zhang Y."/>
        </authorList>
    </citation>
    <scope>NUCLEOTIDE SEQUENCE [LARGE SCALE GENOMIC DNA]</scope>
    <source>
        <strain evidence="3">R-8</strain>
    </source>
</reference>
<protein>
    <submittedName>
        <fullName evidence="2">Redox-active disulfide protein 2</fullName>
    </submittedName>
</protein>
<gene>
    <name evidence="2" type="ORF">DF947_05795</name>
</gene>
<evidence type="ECO:0000313" key="3">
    <source>
        <dbReference type="Proteomes" id="UP000245391"/>
    </source>
</evidence>
<dbReference type="RefSeq" id="WP_109928759.1">
    <property type="nucleotide sequence ID" value="NZ_QGNY01000002.1"/>
</dbReference>
<evidence type="ECO:0000256" key="1">
    <source>
        <dbReference type="SAM" id="Phobius"/>
    </source>
</evidence>
<keyword evidence="1" id="KW-1133">Transmembrane helix</keyword>
<evidence type="ECO:0000313" key="2">
    <source>
        <dbReference type="EMBL" id="PWS32586.1"/>
    </source>
</evidence>
<feature type="transmembrane region" description="Helical" evidence="1">
    <location>
        <begin position="48"/>
        <end position="69"/>
    </location>
</feature>
<organism evidence="2 3">
    <name type="scientific">Pedobacter paludis</name>
    <dbReference type="NCBI Taxonomy" id="2203212"/>
    <lineage>
        <taxon>Bacteria</taxon>
        <taxon>Pseudomonadati</taxon>
        <taxon>Bacteroidota</taxon>
        <taxon>Sphingobacteriia</taxon>
        <taxon>Sphingobacteriales</taxon>
        <taxon>Sphingobacteriaceae</taxon>
        <taxon>Pedobacter</taxon>
    </lineage>
</organism>
<keyword evidence="3" id="KW-1185">Reference proteome</keyword>
<keyword evidence="1" id="KW-0812">Transmembrane</keyword>
<proteinExistence type="predicted"/>
<keyword evidence="1" id="KW-0472">Membrane</keyword>
<accession>A0A317F516</accession>
<dbReference type="EMBL" id="QGNY01000002">
    <property type="protein sequence ID" value="PWS32586.1"/>
    <property type="molecule type" value="Genomic_DNA"/>
</dbReference>
<dbReference type="AlphaFoldDB" id="A0A317F516"/>
<comment type="caution">
    <text evidence="2">The sequence shown here is derived from an EMBL/GenBank/DDBJ whole genome shotgun (WGS) entry which is preliminary data.</text>
</comment>
<dbReference type="Proteomes" id="UP000245391">
    <property type="component" value="Unassembled WGS sequence"/>
</dbReference>
<name>A0A317F516_9SPHI</name>
<feature type="transmembrane region" description="Helical" evidence="1">
    <location>
        <begin position="21"/>
        <end position="42"/>
    </location>
</feature>
<sequence length="81" mass="9095">MAEKKIEEMSNEELLKNEKTISAVTYTLAGMLLLLFGLGIFLTFKKGFTALTVVPIALLPIVIINFSNIKKIKAERKLRNL</sequence>